<accession>A0A9E8VBG5</accession>
<reference evidence="1 2" key="1">
    <citation type="submission" date="2022-10" db="EMBL/GenBank/DDBJ databases">
        <title>Evolutionary Diversification of Methanotrophic Ca. Methanophagales (ANME-1) and Their Expansive Virome.</title>
        <authorList>
            <person name="Laso-Perez R."/>
            <person name="Wu F."/>
            <person name="Cremiere A."/>
            <person name="Speth D.R."/>
            <person name="Magyar J.S."/>
            <person name="Krupovic M."/>
            <person name="Orphan V.J."/>
        </authorList>
    </citation>
    <scope>NUCLEOTIDE SEQUENCE [LARGE SCALE GENOMIC DNA]</scope>
</reference>
<organism evidence="1 2">
    <name type="scientific">Methanophagales virus GBV301</name>
    <dbReference type="NCBI Taxonomy" id="2999280"/>
    <lineage>
        <taxon>Viruses</taxon>
        <taxon>Duplodnaviria</taxon>
        <taxon>Heunggongvirae</taxon>
        <taxon>Uroviricota</taxon>
        <taxon>Caudoviricetes</taxon>
        <taxon>Nakonvirales</taxon>
        <taxon>Ekchuahviridae</taxon>
        <taxon>Kukulkanvirus</taxon>
        <taxon>Kukulkanvirus guaymasense</taxon>
    </lineage>
</organism>
<evidence type="ECO:0000313" key="2">
    <source>
        <dbReference type="Proteomes" id="UP001156259"/>
    </source>
</evidence>
<gene>
    <name evidence="1" type="ORF">LDLAKGPJ_00039</name>
</gene>
<proteinExistence type="predicted"/>
<keyword evidence="2" id="KW-1185">Reference proteome</keyword>
<sequence>MNEVIPIYGYRAELSANRKENEIKIKVYSLGWNRDLTRLSQEIFSSSLIDYFIVCELKDYYEPPSLKWNAGYFVGKILNSELRVYYHQGLKEFGFDIGEVDQAELNELARILFFKSHGARFREIKKWSVELWDFKGILLRVEEKSLEDIKNIGISYLALWK</sequence>
<evidence type="ECO:0000313" key="1">
    <source>
        <dbReference type="EMBL" id="WAE39463.1"/>
    </source>
</evidence>
<name>A0A9E8VBG5_9CAUD</name>
<dbReference type="EMBL" id="OP880252">
    <property type="protein sequence ID" value="WAE39463.1"/>
    <property type="molecule type" value="Genomic_DNA"/>
</dbReference>
<protein>
    <submittedName>
        <fullName evidence="1">Uncharacterized protein</fullName>
    </submittedName>
</protein>
<dbReference type="Proteomes" id="UP001156259">
    <property type="component" value="Segment"/>
</dbReference>